<dbReference type="OrthoDB" id="350654at2"/>
<keyword evidence="1" id="KW-0614">Plasmid</keyword>
<organism evidence="1">
    <name type="scientific">Borrelia coriaceae ATCC 43381</name>
    <dbReference type="NCBI Taxonomy" id="1408429"/>
    <lineage>
        <taxon>Bacteria</taxon>
        <taxon>Pseudomonadati</taxon>
        <taxon>Spirochaetota</taxon>
        <taxon>Spirochaetia</taxon>
        <taxon>Spirochaetales</taxon>
        <taxon>Borreliaceae</taxon>
        <taxon>Borrelia</taxon>
    </lineage>
</organism>
<gene>
    <name evidence="1" type="ORF">BCO_0017200</name>
</gene>
<geneLocation type="plasmid" evidence="1">
    <name>unnamed</name>
</geneLocation>
<protein>
    <recommendedName>
        <fullName evidence="2">Lipoprotein</fullName>
    </recommendedName>
</protein>
<sequence>MRVFLDSCVFFIFLFLLSCSTFLLDESEKEATMDLIALKALMLYPKLKISNSDLRKYTDLSDSSEHSFDILEGNQENEVYISEPSYNDNIEYIKHLYLYNKRLYKIILAYSIVQGLSFKTEVLKYLDKHNIKEKFPLRIKFPFSRVYMDNKSWIVLKKIFFDMIIQDKKSLSVAKRKLENMLKSFSNE</sequence>
<dbReference type="EMBL" id="CP005749">
    <property type="protein sequence ID" value="AHH11292.1"/>
    <property type="molecule type" value="Genomic_DNA"/>
</dbReference>
<reference evidence="1" key="1">
    <citation type="submission" date="2013-04" db="EMBL/GenBank/DDBJ databases">
        <title>Comparative Genomics of Relapsing Fever Spirochetes.</title>
        <authorList>
            <person name="Schwan T.G."/>
            <person name="Raffel S.J."/>
            <person name="Porcella S.F."/>
            <person name="Martens C.A."/>
            <person name="Bruno D.P."/>
            <person name="Ricklefs S.M."/>
            <person name="Barbian K.B."/>
        </authorList>
    </citation>
    <scope>NUCLEOTIDE SEQUENCE</scope>
    <source>
        <strain evidence="1">Co53</strain>
        <plasmid evidence="1">unnamed</plasmid>
    </source>
</reference>
<evidence type="ECO:0008006" key="2">
    <source>
        <dbReference type="Google" id="ProtNLM"/>
    </source>
</evidence>
<dbReference type="PROSITE" id="PS51257">
    <property type="entry name" value="PROKAR_LIPOPROTEIN"/>
    <property type="match status" value="1"/>
</dbReference>
<dbReference type="AlphaFoldDB" id="W5SWN3"/>
<name>W5SWN3_9SPIR</name>
<dbReference type="HOGENOM" id="CLU_124312_0_0_12"/>
<evidence type="ECO:0000313" key="1">
    <source>
        <dbReference type="EMBL" id="AHH11292.1"/>
    </source>
</evidence>
<proteinExistence type="predicted"/>
<accession>W5SWN3</accession>